<dbReference type="Proteomes" id="UP001148838">
    <property type="component" value="Unassembled WGS sequence"/>
</dbReference>
<proteinExistence type="predicted"/>
<sequence length="153" mass="18142">MQPKRTVRQTAKSETNDRRKYLMERNDIVAARLKFLRKMHIIRSSDDTRPTFYLDETTDISKPLYFNKVCFGLRKVCIVATIWNRIHDIVIRARRPRRHVPLTAAARREWPGEHRNWGHNKGVQFYSQMSRATIYIPIINVSAYGENEEPEIT</sequence>
<evidence type="ECO:0000313" key="1">
    <source>
        <dbReference type="EMBL" id="KAJ4442410.1"/>
    </source>
</evidence>
<protein>
    <submittedName>
        <fullName evidence="1">Uncharacterized protein</fullName>
    </submittedName>
</protein>
<dbReference type="EMBL" id="JAJSOF020000013">
    <property type="protein sequence ID" value="KAJ4442410.1"/>
    <property type="molecule type" value="Genomic_DNA"/>
</dbReference>
<comment type="caution">
    <text evidence="1">The sequence shown here is derived from an EMBL/GenBank/DDBJ whole genome shotgun (WGS) entry which is preliminary data.</text>
</comment>
<name>A0ABQ8T9Q5_PERAM</name>
<reference evidence="1 2" key="1">
    <citation type="journal article" date="2022" name="Allergy">
        <title>Genome assembly and annotation of Periplaneta americana reveal a comprehensive cockroach allergen profile.</title>
        <authorList>
            <person name="Wang L."/>
            <person name="Xiong Q."/>
            <person name="Saelim N."/>
            <person name="Wang L."/>
            <person name="Nong W."/>
            <person name="Wan A.T."/>
            <person name="Shi M."/>
            <person name="Liu X."/>
            <person name="Cao Q."/>
            <person name="Hui J.H.L."/>
            <person name="Sookrung N."/>
            <person name="Leung T.F."/>
            <person name="Tungtrongchitr A."/>
            <person name="Tsui S.K.W."/>
        </authorList>
    </citation>
    <scope>NUCLEOTIDE SEQUENCE [LARGE SCALE GENOMIC DNA]</scope>
    <source>
        <strain evidence="1">PWHHKU_190912</strain>
    </source>
</reference>
<accession>A0ABQ8T9Q5</accession>
<organism evidence="1 2">
    <name type="scientific">Periplaneta americana</name>
    <name type="common">American cockroach</name>
    <name type="synonym">Blatta americana</name>
    <dbReference type="NCBI Taxonomy" id="6978"/>
    <lineage>
        <taxon>Eukaryota</taxon>
        <taxon>Metazoa</taxon>
        <taxon>Ecdysozoa</taxon>
        <taxon>Arthropoda</taxon>
        <taxon>Hexapoda</taxon>
        <taxon>Insecta</taxon>
        <taxon>Pterygota</taxon>
        <taxon>Neoptera</taxon>
        <taxon>Polyneoptera</taxon>
        <taxon>Dictyoptera</taxon>
        <taxon>Blattodea</taxon>
        <taxon>Blattoidea</taxon>
        <taxon>Blattidae</taxon>
        <taxon>Blattinae</taxon>
        <taxon>Periplaneta</taxon>
    </lineage>
</organism>
<evidence type="ECO:0000313" key="2">
    <source>
        <dbReference type="Proteomes" id="UP001148838"/>
    </source>
</evidence>
<gene>
    <name evidence="1" type="ORF">ANN_03996</name>
</gene>
<keyword evidence="2" id="KW-1185">Reference proteome</keyword>